<reference evidence="3" key="2">
    <citation type="submission" date="2020-09" db="EMBL/GenBank/DDBJ databases">
        <authorList>
            <person name="Sun Q."/>
            <person name="Zhou Y."/>
        </authorList>
    </citation>
    <scope>NUCLEOTIDE SEQUENCE</scope>
    <source>
        <strain evidence="3">CGMCC 1.15880</strain>
    </source>
</reference>
<name>A0A916QYN4_9RHOB</name>
<evidence type="ECO:0000313" key="4">
    <source>
        <dbReference type="Proteomes" id="UP000628017"/>
    </source>
</evidence>
<sequence length="173" mass="19760">MFKFLNKIRGFREDERGSSTAEFVIVATTFLTGFFWVFETGLIMTKQMMLERALDITVRELRLYASPLYTHDYIKEEICDKALVFNDCSDMLFLEMDEFDPSVGYAKNYKCYDKENEIAPVTTWSPGSRNEIVYIRACIIIDPLMPNGIALFPGTSETGVPLVADTAFVNEPD</sequence>
<accession>A0A916QYN4</accession>
<gene>
    <name evidence="3" type="ORF">GCM10011498_21090</name>
</gene>
<keyword evidence="1" id="KW-0472">Membrane</keyword>
<evidence type="ECO:0000313" key="3">
    <source>
        <dbReference type="EMBL" id="GGA19949.1"/>
    </source>
</evidence>
<proteinExistence type="predicted"/>
<keyword evidence="1" id="KW-0812">Transmembrane</keyword>
<dbReference type="Pfam" id="PF07811">
    <property type="entry name" value="TadE"/>
    <property type="match status" value="1"/>
</dbReference>
<dbReference type="EMBL" id="BMKA01000002">
    <property type="protein sequence ID" value="GGA19949.1"/>
    <property type="molecule type" value="Genomic_DNA"/>
</dbReference>
<reference evidence="3" key="1">
    <citation type="journal article" date="2014" name="Int. J. Syst. Evol. Microbiol.">
        <title>Complete genome sequence of Corynebacterium casei LMG S-19264T (=DSM 44701T), isolated from a smear-ripened cheese.</title>
        <authorList>
            <consortium name="US DOE Joint Genome Institute (JGI-PGF)"/>
            <person name="Walter F."/>
            <person name="Albersmeier A."/>
            <person name="Kalinowski J."/>
            <person name="Ruckert C."/>
        </authorList>
    </citation>
    <scope>NUCLEOTIDE SEQUENCE</scope>
    <source>
        <strain evidence="3">CGMCC 1.15880</strain>
    </source>
</reference>
<evidence type="ECO:0000256" key="1">
    <source>
        <dbReference type="SAM" id="Phobius"/>
    </source>
</evidence>
<keyword evidence="1" id="KW-1133">Transmembrane helix</keyword>
<feature type="domain" description="TadE-like" evidence="2">
    <location>
        <begin position="17"/>
        <end position="58"/>
    </location>
</feature>
<organism evidence="3 4">
    <name type="scientific">Neptunicoccus cionae</name>
    <dbReference type="NCBI Taxonomy" id="2035344"/>
    <lineage>
        <taxon>Bacteria</taxon>
        <taxon>Pseudomonadati</taxon>
        <taxon>Pseudomonadota</taxon>
        <taxon>Alphaproteobacteria</taxon>
        <taxon>Rhodobacterales</taxon>
        <taxon>Paracoccaceae</taxon>
        <taxon>Neptunicoccus</taxon>
    </lineage>
</organism>
<dbReference type="AlphaFoldDB" id="A0A916QYN4"/>
<protein>
    <recommendedName>
        <fullName evidence="2">TadE-like domain-containing protein</fullName>
    </recommendedName>
</protein>
<dbReference type="RefSeq" id="WP_188674413.1">
    <property type="nucleotide sequence ID" value="NZ_BMKA01000002.1"/>
</dbReference>
<feature type="transmembrane region" description="Helical" evidence="1">
    <location>
        <begin position="21"/>
        <end position="38"/>
    </location>
</feature>
<dbReference type="Proteomes" id="UP000628017">
    <property type="component" value="Unassembled WGS sequence"/>
</dbReference>
<comment type="caution">
    <text evidence="3">The sequence shown here is derived from an EMBL/GenBank/DDBJ whole genome shotgun (WGS) entry which is preliminary data.</text>
</comment>
<evidence type="ECO:0000259" key="2">
    <source>
        <dbReference type="Pfam" id="PF07811"/>
    </source>
</evidence>
<dbReference type="InterPro" id="IPR012495">
    <property type="entry name" value="TadE-like_dom"/>
</dbReference>
<keyword evidence="4" id="KW-1185">Reference proteome</keyword>